<feature type="domain" description="SnoaL-like" evidence="1">
    <location>
        <begin position="14"/>
        <end position="131"/>
    </location>
</feature>
<evidence type="ECO:0000313" key="3">
    <source>
        <dbReference type="Proteomes" id="UP000091926"/>
    </source>
</evidence>
<evidence type="ECO:0000313" key="2">
    <source>
        <dbReference type="EMBL" id="ANN80118.1"/>
    </source>
</evidence>
<sequence length="141" mass="15489">MGESEAIGLCCNQVLGFFRDLDDNDYESLVGRMLPDGVWHRQGKVLGGRDAVRAALALRSGTQRIHHLITNLFADAVDGARCSLRGYMLVVRHDEGKPLAGPAPLKGIENIRTTRVELAWRDGAWLIADMRNDEPSFSSAA</sequence>
<dbReference type="Proteomes" id="UP000091926">
    <property type="component" value="Chromosome"/>
</dbReference>
<name>A0A193GKL4_9BORD</name>
<dbReference type="EMBL" id="CP016172">
    <property type="protein sequence ID" value="ANN80118.1"/>
    <property type="molecule type" value="Genomic_DNA"/>
</dbReference>
<gene>
    <name evidence="2" type="ORF">BAU07_00080</name>
</gene>
<protein>
    <recommendedName>
        <fullName evidence="1">SnoaL-like domain-containing protein</fullName>
    </recommendedName>
</protein>
<dbReference type="SUPFAM" id="SSF54427">
    <property type="entry name" value="NTF2-like"/>
    <property type="match status" value="1"/>
</dbReference>
<dbReference type="Gene3D" id="3.10.450.50">
    <property type="match status" value="1"/>
</dbReference>
<evidence type="ECO:0000259" key="1">
    <source>
        <dbReference type="Pfam" id="PF13577"/>
    </source>
</evidence>
<dbReference type="AlphaFoldDB" id="A0A193GKL4"/>
<dbReference type="Pfam" id="PF13577">
    <property type="entry name" value="SnoaL_4"/>
    <property type="match status" value="1"/>
</dbReference>
<dbReference type="InterPro" id="IPR032710">
    <property type="entry name" value="NTF2-like_dom_sf"/>
</dbReference>
<dbReference type="InterPro" id="IPR037401">
    <property type="entry name" value="SnoaL-like"/>
</dbReference>
<proteinExistence type="predicted"/>
<dbReference type="OrthoDB" id="8964892at2"/>
<dbReference type="STRING" id="463014.BAU07_00080"/>
<dbReference type="KEGG" id="bfz:BAU07_00080"/>
<accession>A0A193GKL4</accession>
<organism evidence="2 3">
    <name type="scientific">Bordetella flabilis</name>
    <dbReference type="NCBI Taxonomy" id="463014"/>
    <lineage>
        <taxon>Bacteria</taxon>
        <taxon>Pseudomonadati</taxon>
        <taxon>Pseudomonadota</taxon>
        <taxon>Betaproteobacteria</taxon>
        <taxon>Burkholderiales</taxon>
        <taxon>Alcaligenaceae</taxon>
        <taxon>Bordetella</taxon>
    </lineage>
</organism>
<keyword evidence="3" id="KW-1185">Reference proteome</keyword>
<dbReference type="CDD" id="cd00531">
    <property type="entry name" value="NTF2_like"/>
    <property type="match status" value="1"/>
</dbReference>
<reference evidence="2 3" key="1">
    <citation type="submission" date="2016-06" db="EMBL/GenBank/DDBJ databases">
        <title>Complete genome sequences of Bordetella bronchialis and Bordetella flabilis.</title>
        <authorList>
            <person name="LiPuma J.J."/>
            <person name="Spilker T."/>
        </authorList>
    </citation>
    <scope>NUCLEOTIDE SEQUENCE [LARGE SCALE GENOMIC DNA]</scope>
    <source>
        <strain evidence="2 3">AU10664</strain>
    </source>
</reference>